<dbReference type="Proteomes" id="UP001642484">
    <property type="component" value="Unassembled WGS sequence"/>
</dbReference>
<sequence length="387" mass="41692">ECGVESVRVRRRSHRQPSSAFPYAPLPLPWSMSSYRRARGTSAGRGAGKGRRQPQPAAAGFAAARPDPGDRLPKFSLAPYAAATGSPFYLPQQVDEKTLLSLKRIAETRAPRNSEAACLRLGIALSEAAGVAEMGAEALQYHADKQLGNLGLDELVEFMGSEAGQTYVAAAKALNKTNNALENEEDVKAAVDGWVGSLNALLPHQKSIRKLAQVSARLYLWSMDSLEQLALLKYPAAVLEHVAVDNPALELKAVKALVENPRVSALRAALVASYTKAIFGQGQKKGGNATLWLPVQRTPPAPALARKKAAARATSSEESQKEKKKRKAKKDGPAPLKDALYDEIDRDAKVSVDDALKALFKKQSSVEELANWAVHTLNEDLTMSPAD</sequence>
<feature type="region of interest" description="Disordered" evidence="1">
    <location>
        <begin position="1"/>
        <end position="25"/>
    </location>
</feature>
<accession>A0ABP0I5D8</accession>
<evidence type="ECO:0000256" key="1">
    <source>
        <dbReference type="SAM" id="MobiDB-lite"/>
    </source>
</evidence>
<protein>
    <submittedName>
        <fullName evidence="2">Uncharacterized protein</fullName>
    </submittedName>
</protein>
<feature type="region of interest" description="Disordered" evidence="1">
    <location>
        <begin position="37"/>
        <end position="68"/>
    </location>
</feature>
<evidence type="ECO:0000313" key="3">
    <source>
        <dbReference type="Proteomes" id="UP001642484"/>
    </source>
</evidence>
<feature type="compositionally biased region" description="Low complexity" evidence="1">
    <location>
        <begin position="53"/>
        <end position="66"/>
    </location>
</feature>
<reference evidence="2 3" key="1">
    <citation type="submission" date="2024-02" db="EMBL/GenBank/DDBJ databases">
        <authorList>
            <person name="Chen Y."/>
            <person name="Shah S."/>
            <person name="Dougan E. K."/>
            <person name="Thang M."/>
            <person name="Chan C."/>
        </authorList>
    </citation>
    <scope>NUCLEOTIDE SEQUENCE [LARGE SCALE GENOMIC DNA]</scope>
</reference>
<feature type="region of interest" description="Disordered" evidence="1">
    <location>
        <begin position="303"/>
        <end position="340"/>
    </location>
</feature>
<organism evidence="2 3">
    <name type="scientific">Durusdinium trenchii</name>
    <dbReference type="NCBI Taxonomy" id="1381693"/>
    <lineage>
        <taxon>Eukaryota</taxon>
        <taxon>Sar</taxon>
        <taxon>Alveolata</taxon>
        <taxon>Dinophyceae</taxon>
        <taxon>Suessiales</taxon>
        <taxon>Symbiodiniaceae</taxon>
        <taxon>Durusdinium</taxon>
    </lineage>
</organism>
<keyword evidence="3" id="KW-1185">Reference proteome</keyword>
<gene>
    <name evidence="2" type="ORF">CCMP2556_LOCUS4496</name>
</gene>
<feature type="non-terminal residue" evidence="2">
    <location>
        <position position="1"/>
    </location>
</feature>
<proteinExistence type="predicted"/>
<name>A0ABP0I5D8_9DINO</name>
<dbReference type="EMBL" id="CAXAMN010001853">
    <property type="protein sequence ID" value="CAK8996530.1"/>
    <property type="molecule type" value="Genomic_DNA"/>
</dbReference>
<feature type="non-terminal residue" evidence="2">
    <location>
        <position position="387"/>
    </location>
</feature>
<comment type="caution">
    <text evidence="2">The sequence shown here is derived from an EMBL/GenBank/DDBJ whole genome shotgun (WGS) entry which is preliminary data.</text>
</comment>
<evidence type="ECO:0000313" key="2">
    <source>
        <dbReference type="EMBL" id="CAK8996530.1"/>
    </source>
</evidence>